<comment type="similarity">
    <text evidence="1">Belongs to the peptidase U62 family.</text>
</comment>
<dbReference type="InterPro" id="IPR036059">
    <property type="entry name" value="TldD/PmbA_sf"/>
</dbReference>
<dbReference type="PANTHER" id="PTHR43421">
    <property type="entry name" value="METALLOPROTEASE PMBA"/>
    <property type="match status" value="1"/>
</dbReference>
<dbReference type="AlphaFoldDB" id="A0AAU0UQ94"/>
<dbReference type="Pfam" id="PF19290">
    <property type="entry name" value="PmbA_TldD_2nd"/>
    <property type="match status" value="1"/>
</dbReference>
<dbReference type="InterPro" id="IPR035068">
    <property type="entry name" value="TldD/PmbA_N"/>
</dbReference>
<dbReference type="PANTHER" id="PTHR43421:SF1">
    <property type="entry name" value="METALLOPROTEASE PMBA"/>
    <property type="match status" value="1"/>
</dbReference>
<organism evidence="5 6">
    <name type="scientific">Metallumcola ferriviriculae</name>
    <dbReference type="NCBI Taxonomy" id="3039180"/>
    <lineage>
        <taxon>Bacteria</taxon>
        <taxon>Bacillati</taxon>
        <taxon>Bacillota</taxon>
        <taxon>Clostridia</taxon>
        <taxon>Neomoorellales</taxon>
        <taxon>Desulfitibacteraceae</taxon>
        <taxon>Metallumcola</taxon>
    </lineage>
</organism>
<gene>
    <name evidence="5" type="ORF">MFMK1_002958</name>
</gene>
<feature type="domain" description="Metalloprotease TldD/E central" evidence="4">
    <location>
        <begin position="116"/>
        <end position="220"/>
    </location>
</feature>
<dbReference type="Pfam" id="PF19289">
    <property type="entry name" value="PmbA_TldD_3rd"/>
    <property type="match status" value="1"/>
</dbReference>
<dbReference type="GO" id="GO:0008237">
    <property type="term" value="F:metallopeptidase activity"/>
    <property type="evidence" value="ECO:0007669"/>
    <property type="project" value="InterPro"/>
</dbReference>
<evidence type="ECO:0000256" key="1">
    <source>
        <dbReference type="ARBA" id="ARBA00005836"/>
    </source>
</evidence>
<dbReference type="InterPro" id="IPR002510">
    <property type="entry name" value="Metalloprtase-TldD/E_N"/>
</dbReference>
<protein>
    <submittedName>
        <fullName evidence="5">TldD/PmbA family protein</fullName>
    </submittedName>
</protein>
<evidence type="ECO:0000313" key="5">
    <source>
        <dbReference type="EMBL" id="WRO23110.1"/>
    </source>
</evidence>
<dbReference type="InterPro" id="IPR047657">
    <property type="entry name" value="PmbA"/>
</dbReference>
<evidence type="ECO:0000259" key="3">
    <source>
        <dbReference type="Pfam" id="PF19289"/>
    </source>
</evidence>
<evidence type="ECO:0000313" key="6">
    <source>
        <dbReference type="Proteomes" id="UP001329915"/>
    </source>
</evidence>
<dbReference type="Proteomes" id="UP001329915">
    <property type="component" value="Chromosome"/>
</dbReference>
<dbReference type="SUPFAM" id="SSF111283">
    <property type="entry name" value="Putative modulator of DNA gyrase, PmbA/TldD"/>
    <property type="match status" value="1"/>
</dbReference>
<keyword evidence="6" id="KW-1185">Reference proteome</keyword>
<accession>A0AAU0UQ94</accession>
<dbReference type="EMBL" id="CP121694">
    <property type="protein sequence ID" value="WRO23110.1"/>
    <property type="molecule type" value="Genomic_DNA"/>
</dbReference>
<name>A0AAU0UQ94_9FIRM</name>
<reference evidence="5 6" key="1">
    <citation type="submission" date="2023-04" db="EMBL/GenBank/DDBJ databases">
        <authorList>
            <person name="Hsu D."/>
        </authorList>
    </citation>
    <scope>NUCLEOTIDE SEQUENCE [LARGE SCALE GENOMIC DNA]</scope>
    <source>
        <strain evidence="5 6">MK1</strain>
    </source>
</reference>
<dbReference type="Pfam" id="PF01523">
    <property type="entry name" value="PmbA_TldD_1st"/>
    <property type="match status" value="1"/>
</dbReference>
<proteinExistence type="inferred from homology"/>
<dbReference type="InterPro" id="IPR045570">
    <property type="entry name" value="Metalloprtase-TldD/E_cen_dom"/>
</dbReference>
<dbReference type="Gene3D" id="3.30.2290.10">
    <property type="entry name" value="PmbA/TldD superfamily"/>
    <property type="match status" value="1"/>
</dbReference>
<dbReference type="InterPro" id="IPR045569">
    <property type="entry name" value="Metalloprtase-TldD/E_C"/>
</dbReference>
<evidence type="ECO:0000259" key="4">
    <source>
        <dbReference type="Pfam" id="PF19290"/>
    </source>
</evidence>
<sequence>MAFDLLKLGDDTVSRALKLGASAAESFLVSDRELSIEVANQEVETMKVAESAGLGMRVFKDGRMGFAYTADLSKTGLDFVAAQAMENAKRSAVDEHNVLPEPVGNYTSLDLFDPEIDKTPVETKISLAKEIERQARQYDKRVTITERCAYQDSTYRVAIVNSHGISEEYKGAYCGAYSFLVAEENDEQQTGFGMQYRLKYNQLNPKEVGHEGAEKAVRMLGAKEISTQRATVVLDPYVATNFLGVIAPALSAESVQKGKSLFAGKVGQAVGARLLTIIDDGAMKGGVISAPMDGEGVPAGKTVLIDKGDLQGFLHNTYTAAKDGVASTGNGTRGSFKGTPEIGTTNFYIAPGETPRDKLLAEIDKGLYITEVMGMHTANPISGDFSVGASGLWIENGKFTHPVRGVAIAGNVMDLLKSIDCIGSDMTFFVGKGSPTVRIARMTISGA</sequence>
<feature type="domain" description="Metalloprotease TldD/E C-terminal" evidence="3">
    <location>
        <begin position="227"/>
        <end position="446"/>
    </location>
</feature>
<dbReference type="RefSeq" id="WP_366922496.1">
    <property type="nucleotide sequence ID" value="NZ_CP121694.1"/>
</dbReference>
<evidence type="ECO:0000259" key="2">
    <source>
        <dbReference type="Pfam" id="PF01523"/>
    </source>
</evidence>
<dbReference type="GO" id="GO:0006508">
    <property type="term" value="P:proteolysis"/>
    <property type="evidence" value="ECO:0007669"/>
    <property type="project" value="InterPro"/>
</dbReference>
<dbReference type="GO" id="GO:0005829">
    <property type="term" value="C:cytosol"/>
    <property type="evidence" value="ECO:0007669"/>
    <property type="project" value="TreeGrafter"/>
</dbReference>
<feature type="domain" description="Metalloprotease TldD/E N-terminal" evidence="2">
    <location>
        <begin position="24"/>
        <end position="88"/>
    </location>
</feature>
<dbReference type="KEGG" id="dbc:MFMK1_002958"/>